<feature type="compositionally biased region" description="Polar residues" evidence="1">
    <location>
        <begin position="187"/>
        <end position="206"/>
    </location>
</feature>
<name>A0A7R9J8V3_TIMCA</name>
<evidence type="ECO:0000256" key="1">
    <source>
        <dbReference type="SAM" id="MobiDB-lite"/>
    </source>
</evidence>
<organism evidence="2">
    <name type="scientific">Timema californicum</name>
    <name type="common">California timema</name>
    <name type="synonym">Walking stick</name>
    <dbReference type="NCBI Taxonomy" id="61474"/>
    <lineage>
        <taxon>Eukaryota</taxon>
        <taxon>Metazoa</taxon>
        <taxon>Ecdysozoa</taxon>
        <taxon>Arthropoda</taxon>
        <taxon>Hexapoda</taxon>
        <taxon>Insecta</taxon>
        <taxon>Pterygota</taxon>
        <taxon>Neoptera</taxon>
        <taxon>Polyneoptera</taxon>
        <taxon>Phasmatodea</taxon>
        <taxon>Timematodea</taxon>
        <taxon>Timematoidea</taxon>
        <taxon>Timematidae</taxon>
        <taxon>Timema</taxon>
    </lineage>
</organism>
<dbReference type="EMBL" id="OE182607">
    <property type="protein sequence ID" value="CAD7574764.1"/>
    <property type="molecule type" value="Genomic_DNA"/>
</dbReference>
<protein>
    <submittedName>
        <fullName evidence="2">(California timema) hypothetical protein</fullName>
    </submittedName>
</protein>
<gene>
    <name evidence="2" type="ORF">TCMB3V08_LOCUS7369</name>
</gene>
<reference evidence="2" key="1">
    <citation type="submission" date="2020-11" db="EMBL/GenBank/DDBJ databases">
        <authorList>
            <person name="Tran Van P."/>
        </authorList>
    </citation>
    <scope>NUCLEOTIDE SEQUENCE</scope>
</reference>
<feature type="compositionally biased region" description="Basic and acidic residues" evidence="1">
    <location>
        <begin position="207"/>
        <end position="218"/>
    </location>
</feature>
<feature type="region of interest" description="Disordered" evidence="1">
    <location>
        <begin position="187"/>
        <end position="218"/>
    </location>
</feature>
<evidence type="ECO:0000313" key="2">
    <source>
        <dbReference type="EMBL" id="CAD7574764.1"/>
    </source>
</evidence>
<dbReference type="AlphaFoldDB" id="A0A7R9J8V3"/>
<accession>A0A7R9J8V3</accession>
<proteinExistence type="predicted"/>
<sequence length="344" mass="38577">MRYFSRPALKYYLMFHTMEATTLVLLLLTIVLSLLYCCARFCLPHSYTFRTEIIITFPLFYCHIRRTETVPSFSWRAEKNDAYAADCRGFSGSADPASHRTPCPRHPTSPTGLGLACHRLCPVDPRGPASLHPSYHLKTCQYTPSTFTIKTHRSTPSTFTIKTHRSTPSTFTVKTRQYTPSTFTIKTHRSTPSTFTIKTHQSTPSAEESKTEERTEARSLERNGHVVFLLLCARSLERNGHVVFLLLCARSLERNGHKVPLRVSHSSLISSDRMKPRSGDCAVTVNFLQEAVVLHLSFGSSVNRSQGQGLGTGLSQRMQQAAGQAAAHAAINELKDSFRMSNRH</sequence>